<feature type="region of interest" description="Disordered" evidence="1">
    <location>
        <begin position="921"/>
        <end position="941"/>
    </location>
</feature>
<feature type="compositionally biased region" description="Low complexity" evidence="1">
    <location>
        <begin position="664"/>
        <end position="682"/>
    </location>
</feature>
<dbReference type="InterPro" id="IPR051364">
    <property type="entry name" value="Cytokinesis/Rho-signaling"/>
</dbReference>
<evidence type="ECO:0000259" key="2">
    <source>
        <dbReference type="PROSITE" id="PS50003"/>
    </source>
</evidence>
<feature type="region of interest" description="Disordered" evidence="1">
    <location>
        <begin position="44"/>
        <end position="118"/>
    </location>
</feature>
<dbReference type="GO" id="GO:0031106">
    <property type="term" value="P:septin ring organization"/>
    <property type="evidence" value="ECO:0007669"/>
    <property type="project" value="TreeGrafter"/>
</dbReference>
<dbReference type="Proteomes" id="UP000494040">
    <property type="component" value="Unassembled WGS sequence"/>
</dbReference>
<dbReference type="Pfam" id="PF00169">
    <property type="entry name" value="PH"/>
    <property type="match status" value="1"/>
</dbReference>
<reference evidence="3" key="1">
    <citation type="submission" date="2022-01" db="UniProtKB">
        <authorList>
            <consortium name="EnsemblMetazoa"/>
        </authorList>
    </citation>
    <scope>IDENTIFICATION</scope>
</reference>
<feature type="region of interest" description="Disordered" evidence="1">
    <location>
        <begin position="229"/>
        <end position="269"/>
    </location>
</feature>
<dbReference type="CDD" id="cd01263">
    <property type="entry name" value="PH_anillin"/>
    <property type="match status" value="1"/>
</dbReference>
<dbReference type="PANTHER" id="PTHR21538">
    <property type="entry name" value="ANILLIN/RHOTEKIN RTKN"/>
    <property type="match status" value="1"/>
</dbReference>
<evidence type="ECO:0000313" key="4">
    <source>
        <dbReference type="Proteomes" id="UP000494040"/>
    </source>
</evidence>
<dbReference type="GO" id="GO:0000915">
    <property type="term" value="P:actomyosin contractile ring assembly"/>
    <property type="evidence" value="ECO:0007669"/>
    <property type="project" value="TreeGrafter"/>
</dbReference>
<keyword evidence="4" id="KW-1185">Reference proteome</keyword>
<feature type="compositionally biased region" description="Polar residues" evidence="1">
    <location>
        <begin position="475"/>
        <end position="495"/>
    </location>
</feature>
<feature type="compositionally biased region" description="Polar residues" evidence="1">
    <location>
        <begin position="229"/>
        <end position="240"/>
    </location>
</feature>
<feature type="region of interest" description="Disordered" evidence="1">
    <location>
        <begin position="475"/>
        <end position="594"/>
    </location>
</feature>
<accession>A0A8I6TFA3</accession>
<dbReference type="EnsemblMetazoa" id="XM_014390504.2">
    <property type="protein sequence ID" value="XP_014245990.1"/>
    <property type="gene ID" value="LOC106664611"/>
</dbReference>
<dbReference type="InterPro" id="IPR011993">
    <property type="entry name" value="PH-like_dom_sf"/>
</dbReference>
<feature type="compositionally biased region" description="Basic and acidic residues" evidence="1">
    <location>
        <begin position="634"/>
        <end position="643"/>
    </location>
</feature>
<dbReference type="PANTHER" id="PTHR21538:SF23">
    <property type="entry name" value="ANILLIN"/>
    <property type="match status" value="1"/>
</dbReference>
<dbReference type="PROSITE" id="PS50003">
    <property type="entry name" value="PH_DOMAIN"/>
    <property type="match status" value="1"/>
</dbReference>
<feature type="domain" description="PH" evidence="2">
    <location>
        <begin position="993"/>
        <end position="1098"/>
    </location>
</feature>
<dbReference type="OrthoDB" id="5915976at2759"/>
<organism evidence="3 4">
    <name type="scientific">Cimex lectularius</name>
    <name type="common">Bed bug</name>
    <name type="synonym">Acanthia lectularia</name>
    <dbReference type="NCBI Taxonomy" id="79782"/>
    <lineage>
        <taxon>Eukaryota</taxon>
        <taxon>Metazoa</taxon>
        <taxon>Ecdysozoa</taxon>
        <taxon>Arthropoda</taxon>
        <taxon>Hexapoda</taxon>
        <taxon>Insecta</taxon>
        <taxon>Pterygota</taxon>
        <taxon>Neoptera</taxon>
        <taxon>Paraneoptera</taxon>
        <taxon>Hemiptera</taxon>
        <taxon>Heteroptera</taxon>
        <taxon>Panheteroptera</taxon>
        <taxon>Cimicomorpha</taxon>
        <taxon>Cimicidae</taxon>
        <taxon>Cimex</taxon>
    </lineage>
</organism>
<proteinExistence type="predicted"/>
<dbReference type="Pfam" id="PF08174">
    <property type="entry name" value="Anillin"/>
    <property type="match status" value="1"/>
</dbReference>
<feature type="region of interest" description="Disordered" evidence="1">
    <location>
        <begin position="616"/>
        <end position="682"/>
    </location>
</feature>
<feature type="compositionally biased region" description="Basic and acidic residues" evidence="1">
    <location>
        <begin position="569"/>
        <end position="582"/>
    </location>
</feature>
<dbReference type="InterPro" id="IPR037840">
    <property type="entry name" value="PH_Anillin"/>
</dbReference>
<dbReference type="GO" id="GO:0005826">
    <property type="term" value="C:actomyosin contractile ring"/>
    <property type="evidence" value="ECO:0007669"/>
    <property type="project" value="TreeGrafter"/>
</dbReference>
<dbReference type="AlphaFoldDB" id="A0A8I6TFA3"/>
<dbReference type="InterPro" id="IPR001849">
    <property type="entry name" value="PH_domain"/>
</dbReference>
<feature type="compositionally biased region" description="Basic and acidic residues" evidence="1">
    <location>
        <begin position="44"/>
        <end position="54"/>
    </location>
</feature>
<dbReference type="SMART" id="SM00233">
    <property type="entry name" value="PH"/>
    <property type="match status" value="1"/>
</dbReference>
<dbReference type="RefSeq" id="XP_014245990.1">
    <property type="nucleotide sequence ID" value="XM_014390504.2"/>
</dbReference>
<dbReference type="InterPro" id="IPR012966">
    <property type="entry name" value="AHD"/>
</dbReference>
<dbReference type="SUPFAM" id="SSF50729">
    <property type="entry name" value="PH domain-like"/>
    <property type="match status" value="1"/>
</dbReference>
<dbReference type="GeneID" id="106664611"/>
<feature type="compositionally biased region" description="Basic and acidic residues" evidence="1">
    <location>
        <begin position="102"/>
        <end position="118"/>
    </location>
</feature>
<dbReference type="GO" id="GO:0000281">
    <property type="term" value="P:mitotic cytokinesis"/>
    <property type="evidence" value="ECO:0007669"/>
    <property type="project" value="TreeGrafter"/>
</dbReference>
<evidence type="ECO:0000313" key="3">
    <source>
        <dbReference type="EnsemblMetazoa" id="XP_014245990.1"/>
    </source>
</evidence>
<name>A0A8I6TFA3_CIMLE</name>
<feature type="compositionally biased region" description="Polar residues" evidence="1">
    <location>
        <begin position="77"/>
        <end position="88"/>
    </location>
</feature>
<dbReference type="Gene3D" id="2.30.29.30">
    <property type="entry name" value="Pleckstrin-homology domain (PH domain)/Phosphotyrosine-binding domain (PTB)"/>
    <property type="match status" value="1"/>
</dbReference>
<evidence type="ECO:0000256" key="1">
    <source>
        <dbReference type="SAM" id="MobiDB-lite"/>
    </source>
</evidence>
<feature type="region of interest" description="Disordered" evidence="1">
    <location>
        <begin position="399"/>
        <end position="429"/>
    </location>
</feature>
<dbReference type="KEGG" id="clec:106664611"/>
<protein>
    <recommendedName>
        <fullName evidence="2">PH domain-containing protein</fullName>
    </recommendedName>
</protein>
<dbReference type="CTD" id="35696"/>
<sequence length="1109" mass="124669">MDFSDRLIARSELKRAELKKHMEEELTDSENDQFKAVISTRHEIVVKRNKKQTEEDKENSTSNGGHLSKVTNERLQKLSSLYSDQSPGPSSPIHKPHVRFSPSHEESCSDGKPRGKDRLAEARAQRLAALAKVINNWEDQSDKKVNFKIKDPETKTIPVLKDAQPLQSQKFLRPSVDKTCNNYLKTSPSKSPLPQKNVGWDNKIIQSLEAQGYQRCDSQQHLIYDYKSPHTSPVKCSTNERNTKHQTPEVTTSPVKEKSPPKRFISPKKNGPAVMELAAKYSTSPNKTVKDPTELSIMERKALFEKNKGDVILPKVPFGTPVPAKILASSESGPKLTSSKFNQVQASQATQNVKVPGKLSWNKITPSPTDRPRDKVTESILERQQEIEELKNRWEKRRAGLPGLDPSTTKTNVEENNHIPKPPPMPPLESYSGKRIWAHTVSNEEGNTLCIPKPPPMPPPLFSPCSTLRWAFSRSMNMNDDDSPTTPHKPQQCSSPKRIRMGTLSPVRGMVQDEVVSPIERKKSYTRSPRKSDGYIGLNEIKPIRISPPKPGRLYPSVSDIETESDALDSEHDTQYSEHNTDESDGNSSGSGETSISLGQAIIEASRISKTSFKRASNFSNNNSNTMTDSLSEQESKVMHEMDDFLDEALGGVSPPKRSKESFSSETEPSLSSHPSSSTMSDSFKFFSEESNKKPITLVHTVSMYRKQGTLATPVKKEIRVHENVRDWDQPKEEIPEEIKVKERVKELENEMVKQTTIISQASQALNLCHSRIEFTGSPEQVEAERLLLLATSRRVAAMHEIERLKVEKKLKPGPPPQDHERGDLTIEQLTLPIKPVPCSMEKVDNFVCLATCGATVLATQALPASRRENRILFTKPLKFEKLYPDFTITLEVYRLSTESSSDFIPHEVKYGIDRKKDKLRLTPQKKSNKTQRVVESPGGPNAVRSPAFQLVGFAVFSLREINRTKFSLSKVPYGAPIDGSLEVKMTTQLKTDLVYKGFLTLFEEISGFGAWRRRWGVLSGTIISLWAYPEHENEKIPIDTIDLSQCLKREVGLVSRDVCARPHTFVLENIGGTRHLVSADSIEDRIGWCKAINKSLYLLSAWGNQTKH</sequence>
<dbReference type="OMA" id="TMSIPPK"/>